<evidence type="ECO:0000256" key="1">
    <source>
        <dbReference type="SAM" id="SignalP"/>
    </source>
</evidence>
<feature type="chain" id="PRO_5030910014" description="Secreted protein" evidence="1">
    <location>
        <begin position="28"/>
        <end position="70"/>
    </location>
</feature>
<name>A0A7W9YKD9_9ACTN</name>
<dbReference type="AlphaFoldDB" id="A0A7W9YKD9"/>
<evidence type="ECO:0000313" key="2">
    <source>
        <dbReference type="EMBL" id="MBB6173580.1"/>
    </source>
</evidence>
<dbReference type="EMBL" id="JACHDS010000001">
    <property type="protein sequence ID" value="MBB6173580.1"/>
    <property type="molecule type" value="Genomic_DNA"/>
</dbReference>
<protein>
    <recommendedName>
        <fullName evidence="4">Secreted protein</fullName>
    </recommendedName>
</protein>
<keyword evidence="3" id="KW-1185">Reference proteome</keyword>
<evidence type="ECO:0008006" key="4">
    <source>
        <dbReference type="Google" id="ProtNLM"/>
    </source>
</evidence>
<accession>A0A7W9YKD9</accession>
<dbReference type="Proteomes" id="UP000546642">
    <property type="component" value="Unassembled WGS sequence"/>
</dbReference>
<keyword evidence="1" id="KW-0732">Signal</keyword>
<proteinExistence type="predicted"/>
<comment type="caution">
    <text evidence="2">The sequence shown here is derived from an EMBL/GenBank/DDBJ whole genome shotgun (WGS) entry which is preliminary data.</text>
</comment>
<dbReference type="RefSeq" id="WP_184077061.1">
    <property type="nucleotide sequence ID" value="NZ_JACHDS010000001.1"/>
</dbReference>
<sequence length="70" mass="7055">MSPRATAALIAAAIAALVFSAAAPASAQQFVPAPECLAGGGIILPDVEGSPTGFVCHRGDFDGYWVTFFG</sequence>
<feature type="signal peptide" evidence="1">
    <location>
        <begin position="1"/>
        <end position="27"/>
    </location>
</feature>
<gene>
    <name evidence="2" type="ORF">HNR23_003640</name>
</gene>
<evidence type="ECO:0000313" key="3">
    <source>
        <dbReference type="Proteomes" id="UP000546642"/>
    </source>
</evidence>
<reference evidence="2 3" key="1">
    <citation type="submission" date="2020-08" db="EMBL/GenBank/DDBJ databases">
        <title>Sequencing the genomes of 1000 actinobacteria strains.</title>
        <authorList>
            <person name="Klenk H.-P."/>
        </authorList>
    </citation>
    <scope>NUCLEOTIDE SEQUENCE [LARGE SCALE GENOMIC DNA]</scope>
    <source>
        <strain evidence="2 3">DSM 46659</strain>
    </source>
</reference>
<organism evidence="2 3">
    <name type="scientific">Nocardiopsis mwathae</name>
    <dbReference type="NCBI Taxonomy" id="1472723"/>
    <lineage>
        <taxon>Bacteria</taxon>
        <taxon>Bacillati</taxon>
        <taxon>Actinomycetota</taxon>
        <taxon>Actinomycetes</taxon>
        <taxon>Streptosporangiales</taxon>
        <taxon>Nocardiopsidaceae</taxon>
        <taxon>Nocardiopsis</taxon>
    </lineage>
</organism>